<dbReference type="EMBL" id="SJCY01000011">
    <property type="protein sequence ID" value="TDG35296.1"/>
    <property type="molecule type" value="Genomic_DNA"/>
</dbReference>
<feature type="transmembrane region" description="Helical" evidence="1">
    <location>
        <begin position="277"/>
        <end position="298"/>
    </location>
</feature>
<feature type="transmembrane region" description="Helical" evidence="1">
    <location>
        <begin position="192"/>
        <end position="213"/>
    </location>
</feature>
<keyword evidence="1" id="KW-0812">Transmembrane</keyword>
<feature type="transmembrane region" description="Helical" evidence="1">
    <location>
        <begin position="331"/>
        <end position="349"/>
    </location>
</feature>
<dbReference type="RefSeq" id="WP_133263427.1">
    <property type="nucleotide sequence ID" value="NZ_SJCY01000011.1"/>
</dbReference>
<dbReference type="OrthoDB" id="290051at2"/>
<feature type="transmembrane region" description="Helical" evidence="1">
    <location>
        <begin position="142"/>
        <end position="161"/>
    </location>
</feature>
<dbReference type="Proteomes" id="UP000295668">
    <property type="component" value="Unassembled WGS sequence"/>
</dbReference>
<dbReference type="InterPro" id="IPR002656">
    <property type="entry name" value="Acyl_transf_3_dom"/>
</dbReference>
<feature type="domain" description="Acyltransferase 3" evidence="2">
    <location>
        <begin position="11"/>
        <end position="344"/>
    </location>
</feature>
<keyword evidence="1" id="KW-0472">Membrane</keyword>
<dbReference type="Pfam" id="PF01757">
    <property type="entry name" value="Acyl_transf_3"/>
    <property type="match status" value="1"/>
</dbReference>
<dbReference type="InterPro" id="IPR050879">
    <property type="entry name" value="Acyltransferase_3"/>
</dbReference>
<dbReference type="PANTHER" id="PTHR23028:SF53">
    <property type="entry name" value="ACYL_TRANSF_3 DOMAIN-CONTAINING PROTEIN"/>
    <property type="match status" value="1"/>
</dbReference>
<keyword evidence="3" id="KW-0012">Acyltransferase</keyword>
<organism evidence="3 4">
    <name type="scientific">Pedobacter changchengzhani</name>
    <dbReference type="NCBI Taxonomy" id="2529274"/>
    <lineage>
        <taxon>Bacteria</taxon>
        <taxon>Pseudomonadati</taxon>
        <taxon>Bacteroidota</taxon>
        <taxon>Sphingobacteriia</taxon>
        <taxon>Sphingobacteriales</taxon>
        <taxon>Sphingobacteriaceae</taxon>
        <taxon>Pedobacter</taxon>
    </lineage>
</organism>
<feature type="transmembrane region" description="Helical" evidence="1">
    <location>
        <begin position="12"/>
        <end position="30"/>
    </location>
</feature>
<dbReference type="GO" id="GO:0000271">
    <property type="term" value="P:polysaccharide biosynthetic process"/>
    <property type="evidence" value="ECO:0007669"/>
    <property type="project" value="TreeGrafter"/>
</dbReference>
<gene>
    <name evidence="3" type="ORF">EZJ43_14470</name>
</gene>
<comment type="caution">
    <text evidence="3">The sequence shown here is derived from an EMBL/GenBank/DDBJ whole genome shotgun (WGS) entry which is preliminary data.</text>
</comment>
<feature type="transmembrane region" description="Helical" evidence="1">
    <location>
        <begin position="225"/>
        <end position="242"/>
    </location>
</feature>
<keyword evidence="3" id="KW-0808">Transferase</keyword>
<evidence type="ECO:0000259" key="2">
    <source>
        <dbReference type="Pfam" id="PF01757"/>
    </source>
</evidence>
<sequence>MIAVNNIKYYKGLDVLRAFAVFFVIITHWGPHQFSSVTFTAIYQKILPDGNFGVDLFFVLSGFLITKILLNANLESNGINKMKIIKSFYIRRSLRIFPVYYILILIVFLLGDQGVRNHLPYYLTYTSNIFIFQTNIWDSISHTWSLAVEEQFYIIWPWVIILCPQNKILKTILAFLAVGIISSLAIHYFYGAIFYVLTPTCFTAFSIGALASYLQIYPNVKIQRIITFALPFAILFFMISQFGHKLVLIRLINSIIAVNLILYVTKEKYNTVTKFIFENRLLITIGKISYGIYLYHFITPRYYLEFIDYINHYSNFSPRTLRILTYPPPAYLIQLAIVFFVSYISFKYLESSFTKLKRYFSYTDSNNITKHIENINIKY</sequence>
<evidence type="ECO:0000313" key="3">
    <source>
        <dbReference type="EMBL" id="TDG35296.1"/>
    </source>
</evidence>
<name>A0A4R5MIT5_9SPHI</name>
<feature type="transmembrane region" description="Helical" evidence="1">
    <location>
        <begin position="168"/>
        <end position="186"/>
    </location>
</feature>
<evidence type="ECO:0000313" key="4">
    <source>
        <dbReference type="Proteomes" id="UP000295668"/>
    </source>
</evidence>
<protein>
    <submittedName>
        <fullName evidence="3">Acyltransferase</fullName>
    </submittedName>
</protein>
<proteinExistence type="predicted"/>
<keyword evidence="4" id="KW-1185">Reference proteome</keyword>
<feature type="transmembrane region" description="Helical" evidence="1">
    <location>
        <begin position="93"/>
        <end position="111"/>
    </location>
</feature>
<accession>A0A4R5MIT5</accession>
<keyword evidence="1" id="KW-1133">Transmembrane helix</keyword>
<evidence type="ECO:0000256" key="1">
    <source>
        <dbReference type="SAM" id="Phobius"/>
    </source>
</evidence>
<reference evidence="3 4" key="1">
    <citation type="submission" date="2019-02" db="EMBL/GenBank/DDBJ databases">
        <title>Pedobacter sp. nov., a novel speices isolated from soil of pinguins habitat in Antarcitica.</title>
        <authorList>
            <person name="He R.-H."/>
        </authorList>
    </citation>
    <scope>NUCLEOTIDE SEQUENCE [LARGE SCALE GENOMIC DNA]</scope>
    <source>
        <strain evidence="3 4">E01020</strain>
    </source>
</reference>
<dbReference type="AlphaFoldDB" id="A0A4R5MIT5"/>
<feature type="transmembrane region" description="Helical" evidence="1">
    <location>
        <begin position="248"/>
        <end position="265"/>
    </location>
</feature>
<dbReference type="GO" id="GO:0016020">
    <property type="term" value="C:membrane"/>
    <property type="evidence" value="ECO:0007669"/>
    <property type="project" value="TreeGrafter"/>
</dbReference>
<dbReference type="GO" id="GO:0016747">
    <property type="term" value="F:acyltransferase activity, transferring groups other than amino-acyl groups"/>
    <property type="evidence" value="ECO:0007669"/>
    <property type="project" value="InterPro"/>
</dbReference>
<feature type="transmembrane region" description="Helical" evidence="1">
    <location>
        <begin position="50"/>
        <end position="72"/>
    </location>
</feature>
<dbReference type="PANTHER" id="PTHR23028">
    <property type="entry name" value="ACETYLTRANSFERASE"/>
    <property type="match status" value="1"/>
</dbReference>